<feature type="domain" description="Transcription factor Iwr1" evidence="11">
    <location>
        <begin position="150"/>
        <end position="209"/>
    </location>
</feature>
<keyword evidence="6" id="KW-0813">Transport</keyword>
<proteinExistence type="inferred from homology"/>
<evidence type="ECO:0000256" key="10">
    <source>
        <dbReference type="SAM" id="MobiDB-lite"/>
    </source>
</evidence>
<dbReference type="InterPro" id="IPR013883">
    <property type="entry name" value="TF_Iwr1_dom"/>
</dbReference>
<protein>
    <recommendedName>
        <fullName evidence="5">Probable RNA polymerase II nuclear localization protein SLC7A6OS</fullName>
    </recommendedName>
</protein>
<comment type="subcellular location">
    <subcellularLocation>
        <location evidence="3">Cytoplasm</location>
    </subcellularLocation>
    <subcellularLocation>
        <location evidence="2">Nucleus</location>
    </subcellularLocation>
</comment>
<evidence type="ECO:0000256" key="8">
    <source>
        <dbReference type="ARBA" id="ARBA00022927"/>
    </source>
</evidence>
<evidence type="ECO:0000256" key="2">
    <source>
        <dbReference type="ARBA" id="ARBA00004123"/>
    </source>
</evidence>
<dbReference type="GO" id="GO:0015031">
    <property type="term" value="P:protein transport"/>
    <property type="evidence" value="ECO:0007669"/>
    <property type="project" value="UniProtKB-KW"/>
</dbReference>
<name>A0A4S2KIQ5_9HYME</name>
<keyword evidence="13" id="KW-1185">Reference proteome</keyword>
<keyword evidence="9" id="KW-0539">Nucleus</keyword>
<evidence type="ECO:0000256" key="4">
    <source>
        <dbReference type="ARBA" id="ARBA00010218"/>
    </source>
</evidence>
<accession>A0A4S2KIQ5</accession>
<dbReference type="InterPro" id="IPR040218">
    <property type="entry name" value="SLC7A6OS"/>
</dbReference>
<feature type="compositionally biased region" description="Acidic residues" evidence="10">
    <location>
        <begin position="183"/>
        <end position="193"/>
    </location>
</feature>
<gene>
    <name evidence="12" type="ORF">DBV15_09780</name>
</gene>
<dbReference type="AlphaFoldDB" id="A0A4S2KIQ5"/>
<feature type="compositionally biased region" description="Basic and acidic residues" evidence="10">
    <location>
        <begin position="197"/>
        <end position="216"/>
    </location>
</feature>
<dbReference type="GO" id="GO:0005634">
    <property type="term" value="C:nucleus"/>
    <property type="evidence" value="ECO:0007669"/>
    <property type="project" value="UniProtKB-SubCell"/>
</dbReference>
<keyword evidence="8" id="KW-0653">Protein transport</keyword>
<dbReference type="PANTHER" id="PTHR31196">
    <property type="entry name" value="RNA POLYMERASE II NUCLEAR LOCALIZATION PROTEIN SLC7A6OS-RELATED"/>
    <property type="match status" value="1"/>
</dbReference>
<evidence type="ECO:0000259" key="11">
    <source>
        <dbReference type="Pfam" id="PF08574"/>
    </source>
</evidence>
<dbReference type="GO" id="GO:0032502">
    <property type="term" value="P:developmental process"/>
    <property type="evidence" value="ECO:0007669"/>
    <property type="project" value="TreeGrafter"/>
</dbReference>
<feature type="region of interest" description="Disordered" evidence="10">
    <location>
        <begin position="183"/>
        <end position="222"/>
    </location>
</feature>
<dbReference type="STRING" id="300112.A0A4S2KIQ5"/>
<evidence type="ECO:0000256" key="6">
    <source>
        <dbReference type="ARBA" id="ARBA00022448"/>
    </source>
</evidence>
<sequence length="290" mass="33185">MAAILRVKRKNTDVPLDTLVIACKRPKTEVSRSDTPTLETVAQFAGTLTDPTEDVTKHVAKILPKIKAENYQAGVKRPFDYDYPANVSGKIPKWTDEDSTTERYKVIDCQHSLDTSNEEELKDKWVTLVEVEDCWSISRLTSHTEADIADYVYDIYYAQTSDNVFDMFDSNNILVKRPEYDSDVGVEDEDDSSDSNAESHWKNDYPDTDPDRSSRDDDSDDNFDIYNDAHKLYYSTQHEFSYGRRQELESNSDSDLSNTESNSSDKEERSSNEKISDIEEISDNEGVKDI</sequence>
<evidence type="ECO:0000256" key="3">
    <source>
        <dbReference type="ARBA" id="ARBA00004496"/>
    </source>
</evidence>
<dbReference type="Proteomes" id="UP000310200">
    <property type="component" value="Unassembled WGS sequence"/>
</dbReference>
<feature type="region of interest" description="Disordered" evidence="10">
    <location>
        <begin position="243"/>
        <end position="290"/>
    </location>
</feature>
<evidence type="ECO:0000256" key="5">
    <source>
        <dbReference type="ARBA" id="ARBA00017036"/>
    </source>
</evidence>
<evidence type="ECO:0000256" key="1">
    <source>
        <dbReference type="ARBA" id="ARBA00003202"/>
    </source>
</evidence>
<comment type="similarity">
    <text evidence="4">Belongs to the IWR1/SLC7A6OS family.</text>
</comment>
<dbReference type="Pfam" id="PF08574">
    <property type="entry name" value="Iwr1"/>
    <property type="match status" value="1"/>
</dbReference>
<reference evidence="12 13" key="1">
    <citation type="journal article" date="2019" name="Philos. Trans. R. Soc. Lond., B, Biol. Sci.">
        <title>Ant behaviour and brain gene expression of defending hosts depend on the ecological success of the intruding social parasite.</title>
        <authorList>
            <person name="Kaur R."/>
            <person name="Stoldt M."/>
            <person name="Jongepier E."/>
            <person name="Feldmeyer B."/>
            <person name="Menzel F."/>
            <person name="Bornberg-Bauer E."/>
            <person name="Foitzik S."/>
        </authorList>
    </citation>
    <scope>NUCLEOTIDE SEQUENCE [LARGE SCALE GENOMIC DNA]</scope>
    <source>
        <tissue evidence="12">Whole body</tissue>
    </source>
</reference>
<dbReference type="GO" id="GO:0005737">
    <property type="term" value="C:cytoplasm"/>
    <property type="evidence" value="ECO:0007669"/>
    <property type="project" value="UniProtKB-SubCell"/>
</dbReference>
<comment type="caution">
    <text evidence="12">The sequence shown here is derived from an EMBL/GenBank/DDBJ whole genome shotgun (WGS) entry which is preliminary data.</text>
</comment>
<dbReference type="PANTHER" id="PTHR31196:SF2">
    <property type="entry name" value="RNA POLYMERASE II NUCLEAR LOCALIZATION PROTEIN SLC7A6OS-RELATED"/>
    <property type="match status" value="1"/>
</dbReference>
<evidence type="ECO:0000313" key="12">
    <source>
        <dbReference type="EMBL" id="TGZ49431.1"/>
    </source>
</evidence>
<comment type="function">
    <text evidence="1">Directs RNA polymerase II nuclear import.</text>
</comment>
<evidence type="ECO:0000256" key="9">
    <source>
        <dbReference type="ARBA" id="ARBA00023242"/>
    </source>
</evidence>
<feature type="compositionally biased region" description="Polar residues" evidence="10">
    <location>
        <begin position="249"/>
        <end position="262"/>
    </location>
</feature>
<feature type="compositionally biased region" description="Basic and acidic residues" evidence="10">
    <location>
        <begin position="263"/>
        <end position="277"/>
    </location>
</feature>
<evidence type="ECO:0000256" key="7">
    <source>
        <dbReference type="ARBA" id="ARBA00022490"/>
    </source>
</evidence>
<keyword evidence="7" id="KW-0963">Cytoplasm</keyword>
<evidence type="ECO:0000313" key="13">
    <source>
        <dbReference type="Proteomes" id="UP000310200"/>
    </source>
</evidence>
<organism evidence="12 13">
    <name type="scientific">Temnothorax longispinosus</name>
    <dbReference type="NCBI Taxonomy" id="300112"/>
    <lineage>
        <taxon>Eukaryota</taxon>
        <taxon>Metazoa</taxon>
        <taxon>Ecdysozoa</taxon>
        <taxon>Arthropoda</taxon>
        <taxon>Hexapoda</taxon>
        <taxon>Insecta</taxon>
        <taxon>Pterygota</taxon>
        <taxon>Neoptera</taxon>
        <taxon>Endopterygota</taxon>
        <taxon>Hymenoptera</taxon>
        <taxon>Apocrita</taxon>
        <taxon>Aculeata</taxon>
        <taxon>Formicoidea</taxon>
        <taxon>Formicidae</taxon>
        <taxon>Myrmicinae</taxon>
        <taxon>Temnothorax</taxon>
    </lineage>
</organism>
<dbReference type="EMBL" id="QBLH01002144">
    <property type="protein sequence ID" value="TGZ49431.1"/>
    <property type="molecule type" value="Genomic_DNA"/>
</dbReference>